<dbReference type="CDD" id="cd20071">
    <property type="entry name" value="SET_SMYD"/>
    <property type="match status" value="1"/>
</dbReference>
<proteinExistence type="predicted"/>
<dbReference type="AlphaFoldDB" id="A0A9W8ZCU7"/>
<feature type="domain" description="SET" evidence="2">
    <location>
        <begin position="44"/>
        <end position="361"/>
    </location>
</feature>
<feature type="region of interest" description="Disordered" evidence="1">
    <location>
        <begin position="1"/>
        <end position="38"/>
    </location>
</feature>
<comment type="caution">
    <text evidence="3">The sequence shown here is derived from an EMBL/GenBank/DDBJ whole genome shotgun (WGS) entry which is preliminary data.</text>
</comment>
<evidence type="ECO:0000313" key="4">
    <source>
        <dbReference type="Proteomes" id="UP001140510"/>
    </source>
</evidence>
<evidence type="ECO:0000313" key="3">
    <source>
        <dbReference type="EMBL" id="KAJ4401815.1"/>
    </source>
</evidence>
<evidence type="ECO:0000259" key="2">
    <source>
        <dbReference type="PROSITE" id="PS50280"/>
    </source>
</evidence>
<feature type="compositionally biased region" description="Low complexity" evidence="1">
    <location>
        <begin position="8"/>
        <end position="30"/>
    </location>
</feature>
<reference evidence="3" key="1">
    <citation type="submission" date="2022-10" db="EMBL/GenBank/DDBJ databases">
        <title>Tapping the CABI collections for fungal endophytes: first genome assemblies for Collariella, Neodidymelliopsis, Ascochyta clinopodiicola, Didymella pomorum, Didymosphaeria variabile, Neocosmospora piperis and Neocucurbitaria cava.</title>
        <authorList>
            <person name="Hill R."/>
        </authorList>
    </citation>
    <scope>NUCLEOTIDE SEQUENCE</scope>
    <source>
        <strain evidence="3">IMI 355091</strain>
    </source>
</reference>
<dbReference type="Proteomes" id="UP001140510">
    <property type="component" value="Unassembled WGS sequence"/>
</dbReference>
<dbReference type="PANTHER" id="PTHR12197:SF294">
    <property type="entry name" value="POTENTIAL PROTEIN LYSINE METHYLTRANSFERASE SET6"/>
    <property type="match status" value="1"/>
</dbReference>
<evidence type="ECO:0000256" key="1">
    <source>
        <dbReference type="SAM" id="MobiDB-lite"/>
    </source>
</evidence>
<gene>
    <name evidence="3" type="primary">SET6</name>
    <name evidence="3" type="ORF">N0V91_007714</name>
</gene>
<name>A0A9W8ZCU7_9PLEO</name>
<dbReference type="InterPro" id="IPR046341">
    <property type="entry name" value="SET_dom_sf"/>
</dbReference>
<dbReference type="GO" id="GO:0005634">
    <property type="term" value="C:nucleus"/>
    <property type="evidence" value="ECO:0007669"/>
    <property type="project" value="TreeGrafter"/>
</dbReference>
<dbReference type="Pfam" id="PF00856">
    <property type="entry name" value="SET"/>
    <property type="match status" value="1"/>
</dbReference>
<organism evidence="3 4">
    <name type="scientific">Didymella pomorum</name>
    <dbReference type="NCBI Taxonomy" id="749634"/>
    <lineage>
        <taxon>Eukaryota</taxon>
        <taxon>Fungi</taxon>
        <taxon>Dikarya</taxon>
        <taxon>Ascomycota</taxon>
        <taxon>Pezizomycotina</taxon>
        <taxon>Dothideomycetes</taxon>
        <taxon>Pleosporomycetidae</taxon>
        <taxon>Pleosporales</taxon>
        <taxon>Pleosporineae</taxon>
        <taxon>Didymellaceae</taxon>
        <taxon>Didymella</taxon>
    </lineage>
</organism>
<dbReference type="PROSITE" id="PS50280">
    <property type="entry name" value="SET"/>
    <property type="match status" value="1"/>
</dbReference>
<dbReference type="InterPro" id="IPR050869">
    <property type="entry name" value="H3K4_H4K5_MeTrfase"/>
</dbReference>
<dbReference type="Gene3D" id="2.170.270.10">
    <property type="entry name" value="SET domain"/>
    <property type="match status" value="1"/>
</dbReference>
<accession>A0A9W8ZCU7</accession>
<dbReference type="InterPro" id="IPR001214">
    <property type="entry name" value="SET_dom"/>
</dbReference>
<dbReference type="SUPFAM" id="SSF82199">
    <property type="entry name" value="SET domain"/>
    <property type="match status" value="1"/>
</dbReference>
<dbReference type="PANTHER" id="PTHR12197">
    <property type="entry name" value="HISTONE-LYSINE N-METHYLTRANSFERASE SMYD"/>
    <property type="match status" value="1"/>
</dbReference>
<dbReference type="OrthoDB" id="1028014at2759"/>
<protein>
    <submittedName>
        <fullName evidence="3">Histone-lysine N-methyltransferase set-6</fullName>
    </submittedName>
</protein>
<keyword evidence="4" id="KW-1185">Reference proteome</keyword>
<sequence>MYSSDEPTSTTASSACSISRPSSASSAPPRDAAKSLPVGAPSTPLFEVRDTATAGRAVFASQLIPEDTLLWRSDDLTLSVLLREYRREVCGQCFIYDYGRDLSIRDQSVGFAFCSTECQDAWRSWNGEVGVTAWTAVETLVKKRSREDDETVEEGLPRPSRNAITKAWADVEAQASLIRALREAEQFKTSSACADTTEGAEPVQITKQHRKASSKALQQKISPDIMAFIVSGIVCHHNNPQDWPKVLALADDQTPYHSADDLAAFVRSYLHLLAILPVSLLSSLTPEIVFLLSSRDSHNSFGIRSLEDDGSEFFGYGCWPAASYFNHSCGPNIEKKRVGRVWEFRAGSDIEVGEELNITYLSGEERKLSRGKRRETLKKNWGFHCACARPASVNKF</sequence>
<dbReference type="EMBL" id="JAPEVA010000069">
    <property type="protein sequence ID" value="KAJ4401815.1"/>
    <property type="molecule type" value="Genomic_DNA"/>
</dbReference>